<evidence type="ECO:0000313" key="6">
    <source>
        <dbReference type="Proteomes" id="UP000464658"/>
    </source>
</evidence>
<feature type="domain" description="Helix-turn-helix type 11" evidence="4">
    <location>
        <begin position="1"/>
        <end position="52"/>
    </location>
</feature>
<dbReference type="Gene3D" id="1.10.10.10">
    <property type="entry name" value="Winged helix-like DNA-binding domain superfamily/Winged helix DNA-binding domain"/>
    <property type="match status" value="1"/>
</dbReference>
<keyword evidence="2" id="KW-0804">Transcription</keyword>
<evidence type="ECO:0000256" key="2">
    <source>
        <dbReference type="ARBA" id="ARBA00023163"/>
    </source>
</evidence>
<dbReference type="InterPro" id="IPR013196">
    <property type="entry name" value="HTH_11"/>
</dbReference>
<proteinExistence type="predicted"/>
<dbReference type="InterPro" id="IPR036388">
    <property type="entry name" value="WH-like_DNA-bd_sf"/>
</dbReference>
<dbReference type="InterPro" id="IPR007737">
    <property type="entry name" value="Mga_HTH"/>
</dbReference>
<dbReference type="Proteomes" id="UP000464658">
    <property type="component" value="Chromosome"/>
</dbReference>
<dbReference type="InterPro" id="IPR050661">
    <property type="entry name" value="BglG_antiterminators"/>
</dbReference>
<dbReference type="EMBL" id="AP021906">
    <property type="protein sequence ID" value="BBP89849.1"/>
    <property type="molecule type" value="Genomic_DNA"/>
</dbReference>
<dbReference type="AlphaFoldDB" id="A0A5S9MD24"/>
<organism evidence="5 6">
    <name type="scientific">Bacillus safensis</name>
    <dbReference type="NCBI Taxonomy" id="561879"/>
    <lineage>
        <taxon>Bacteria</taxon>
        <taxon>Bacillati</taxon>
        <taxon>Bacillota</taxon>
        <taxon>Bacilli</taxon>
        <taxon>Bacillales</taxon>
        <taxon>Bacillaceae</taxon>
        <taxon>Bacillus</taxon>
    </lineage>
</organism>
<dbReference type="Pfam" id="PF05043">
    <property type="entry name" value="Mga"/>
    <property type="match status" value="1"/>
</dbReference>
<dbReference type="PANTHER" id="PTHR30185:SF18">
    <property type="entry name" value="TRANSCRIPTIONAL REGULATOR MTLR"/>
    <property type="match status" value="1"/>
</dbReference>
<feature type="domain" description="Mga helix-turn-helix" evidence="3">
    <location>
        <begin position="80"/>
        <end position="151"/>
    </location>
</feature>
<evidence type="ECO:0008006" key="7">
    <source>
        <dbReference type="Google" id="ProtNLM"/>
    </source>
</evidence>
<keyword evidence="1" id="KW-0805">Transcription regulation</keyword>
<evidence type="ECO:0000256" key="1">
    <source>
        <dbReference type="ARBA" id="ARBA00023015"/>
    </source>
</evidence>
<sequence>MLLHTTSYLSIEDLQNRMNVSTRTVYAEIKRMNSWLETHQLSGVQRKGQLGYYLNPHEKKEVIIQKADTILVGHDYEPCVKERRAILLLTIACSEHCLRIDDFMKMTKVSRNTLLEDMKQLKEALSKQEITLRYQAASGYVISGDERAIRLALKPYIHFIRTMIKKTKKRFRRFG</sequence>
<name>A0A5S9MD24_BACIA</name>
<dbReference type="Pfam" id="PF08279">
    <property type="entry name" value="HTH_11"/>
    <property type="match status" value="1"/>
</dbReference>
<protein>
    <recommendedName>
        <fullName evidence="7">Helix-turn-helix type 11 domain-containing protein</fullName>
    </recommendedName>
</protein>
<evidence type="ECO:0000313" key="5">
    <source>
        <dbReference type="EMBL" id="BBP89849.1"/>
    </source>
</evidence>
<gene>
    <name evidence="5" type="ORF">BsIDN1_34670</name>
</gene>
<accession>A0A5S9MD24</accession>
<dbReference type="PANTHER" id="PTHR30185">
    <property type="entry name" value="CRYPTIC BETA-GLUCOSIDE BGL OPERON ANTITERMINATOR"/>
    <property type="match status" value="1"/>
</dbReference>
<evidence type="ECO:0000259" key="4">
    <source>
        <dbReference type="Pfam" id="PF08279"/>
    </source>
</evidence>
<reference evidence="5 6" key="1">
    <citation type="submission" date="2019-12" db="EMBL/GenBank/DDBJ databases">
        <title>Full genome sequence of a Bacillus safensis strain isolated from commercially available natto in Indonesia.</title>
        <authorList>
            <person name="Yoshida M."/>
            <person name="Uomi M."/>
            <person name="Waturangi D."/>
            <person name="Ekaputri J.J."/>
            <person name="Setiamarga D.H.E."/>
        </authorList>
    </citation>
    <scope>NUCLEOTIDE SEQUENCE [LARGE SCALE GENOMIC DNA]</scope>
    <source>
        <strain evidence="5 6">IDN1</strain>
    </source>
</reference>
<evidence type="ECO:0000259" key="3">
    <source>
        <dbReference type="Pfam" id="PF05043"/>
    </source>
</evidence>